<comment type="caution">
    <text evidence="1">The sequence shown here is derived from an EMBL/GenBank/DDBJ whole genome shotgun (WGS) entry which is preliminary data.</text>
</comment>
<organism evidence="1 2">
    <name type="scientific">Portunus trituberculatus</name>
    <name type="common">Swimming crab</name>
    <name type="synonym">Neptunus trituberculatus</name>
    <dbReference type="NCBI Taxonomy" id="210409"/>
    <lineage>
        <taxon>Eukaryota</taxon>
        <taxon>Metazoa</taxon>
        <taxon>Ecdysozoa</taxon>
        <taxon>Arthropoda</taxon>
        <taxon>Crustacea</taxon>
        <taxon>Multicrustacea</taxon>
        <taxon>Malacostraca</taxon>
        <taxon>Eumalacostraca</taxon>
        <taxon>Eucarida</taxon>
        <taxon>Decapoda</taxon>
        <taxon>Pleocyemata</taxon>
        <taxon>Brachyura</taxon>
        <taxon>Eubrachyura</taxon>
        <taxon>Portunoidea</taxon>
        <taxon>Portunidae</taxon>
        <taxon>Portuninae</taxon>
        <taxon>Portunus</taxon>
    </lineage>
</organism>
<gene>
    <name evidence="1" type="ORF">E2C01_052574</name>
</gene>
<keyword evidence="2" id="KW-1185">Reference proteome</keyword>
<dbReference type="AlphaFoldDB" id="A0A5B7GMV0"/>
<protein>
    <submittedName>
        <fullName evidence="1">Uncharacterized protein</fullName>
    </submittedName>
</protein>
<dbReference type="EMBL" id="VSRR010015794">
    <property type="protein sequence ID" value="MPC58567.1"/>
    <property type="molecule type" value="Genomic_DNA"/>
</dbReference>
<proteinExistence type="predicted"/>
<sequence>MDTAVIRLRIGLTYLNAHLHSLGMSDSLQLPLLPYIAPTLTDLLGSSTNSNLAFKTLNFTRTVLQKMNQLHHI</sequence>
<evidence type="ECO:0000313" key="2">
    <source>
        <dbReference type="Proteomes" id="UP000324222"/>
    </source>
</evidence>
<accession>A0A5B7GMV0</accession>
<dbReference type="Proteomes" id="UP000324222">
    <property type="component" value="Unassembled WGS sequence"/>
</dbReference>
<evidence type="ECO:0000313" key="1">
    <source>
        <dbReference type="EMBL" id="MPC58567.1"/>
    </source>
</evidence>
<name>A0A5B7GMV0_PORTR</name>
<reference evidence="1 2" key="1">
    <citation type="submission" date="2019-05" db="EMBL/GenBank/DDBJ databases">
        <title>Another draft genome of Portunus trituberculatus and its Hox gene families provides insights of decapod evolution.</title>
        <authorList>
            <person name="Jeong J.-H."/>
            <person name="Song I."/>
            <person name="Kim S."/>
            <person name="Choi T."/>
            <person name="Kim D."/>
            <person name="Ryu S."/>
            <person name="Kim W."/>
        </authorList>
    </citation>
    <scope>NUCLEOTIDE SEQUENCE [LARGE SCALE GENOMIC DNA]</scope>
    <source>
        <tissue evidence="1">Muscle</tissue>
    </source>
</reference>